<sequence length="189" mass="22457">MSVFLQRFIQDKRYILILITVTSFIGFLFGFYQYSHTQPVIQEFFHFLFYLNIENYQNHYQLYLIQSGLLIFICTYLSTSYIGQIGLLFITFLKGLQISFSIQYTLATVQFNFIIILLMFFEIILELLIVFIIVYIGLYISSYVSLVNFYIEQNFNIKSILNYRLNFIIASLIVLTISLAFRLYIVPLF</sequence>
<reference evidence="2" key="1">
    <citation type="submission" date="2022-07" db="EMBL/GenBank/DDBJ databases">
        <title>Faecal culturing of patients with breast cancer.</title>
        <authorList>
            <person name="Teng N.M.Y."/>
            <person name="Kiu R."/>
            <person name="Evans R."/>
            <person name="Baker D.J."/>
            <person name="Zenner C."/>
            <person name="Robinson S.D."/>
            <person name="Hall L.J."/>
        </authorList>
    </citation>
    <scope>NUCLEOTIDE SEQUENCE</scope>
    <source>
        <strain evidence="2">LH1062</strain>
    </source>
</reference>
<keyword evidence="1" id="KW-0472">Membrane</keyword>
<name>A0ABY5I120_9FIRM</name>
<dbReference type="EMBL" id="CP101620">
    <property type="protein sequence ID" value="UTY38750.1"/>
    <property type="molecule type" value="Genomic_DNA"/>
</dbReference>
<feature type="transmembrane region" description="Helical" evidence="1">
    <location>
        <begin position="69"/>
        <end position="90"/>
    </location>
</feature>
<dbReference type="Proteomes" id="UP001060112">
    <property type="component" value="Chromosome"/>
</dbReference>
<evidence type="ECO:0000313" key="2">
    <source>
        <dbReference type="EMBL" id="UTY38750.1"/>
    </source>
</evidence>
<keyword evidence="3" id="KW-1185">Reference proteome</keyword>
<feature type="transmembrane region" description="Helical" evidence="1">
    <location>
        <begin position="163"/>
        <end position="185"/>
    </location>
</feature>
<keyword evidence="1" id="KW-0812">Transmembrane</keyword>
<gene>
    <name evidence="2" type="ORF">NMU03_14265</name>
</gene>
<dbReference type="RefSeq" id="WP_290139314.1">
    <property type="nucleotide sequence ID" value="NZ_CP101620.1"/>
</dbReference>
<protein>
    <recommendedName>
        <fullName evidence="4">Stage II sporulation protein M</fullName>
    </recommendedName>
</protein>
<keyword evidence="1" id="KW-1133">Transmembrane helix</keyword>
<evidence type="ECO:0008006" key="4">
    <source>
        <dbReference type="Google" id="ProtNLM"/>
    </source>
</evidence>
<accession>A0ABY5I120</accession>
<proteinExistence type="predicted"/>
<feature type="transmembrane region" description="Helical" evidence="1">
    <location>
        <begin position="102"/>
        <end position="121"/>
    </location>
</feature>
<feature type="transmembrane region" description="Helical" evidence="1">
    <location>
        <begin position="14"/>
        <end position="34"/>
    </location>
</feature>
<evidence type="ECO:0000256" key="1">
    <source>
        <dbReference type="SAM" id="Phobius"/>
    </source>
</evidence>
<evidence type="ECO:0000313" key="3">
    <source>
        <dbReference type="Proteomes" id="UP001060112"/>
    </source>
</evidence>
<feature type="transmembrane region" description="Helical" evidence="1">
    <location>
        <begin position="127"/>
        <end position="151"/>
    </location>
</feature>
<organism evidence="2 3">
    <name type="scientific">Allocoprobacillus halotolerans</name>
    <dbReference type="NCBI Taxonomy" id="2944914"/>
    <lineage>
        <taxon>Bacteria</taxon>
        <taxon>Bacillati</taxon>
        <taxon>Bacillota</taxon>
        <taxon>Erysipelotrichia</taxon>
        <taxon>Erysipelotrichales</taxon>
        <taxon>Erysipelotrichaceae</taxon>
        <taxon>Allocoprobacillus</taxon>
    </lineage>
</organism>